<keyword evidence="2 4" id="KW-0560">Oxidoreductase</keyword>
<evidence type="ECO:0000259" key="5">
    <source>
        <dbReference type="Pfam" id="PF00171"/>
    </source>
</evidence>
<dbReference type="PROSITE" id="PS00070">
    <property type="entry name" value="ALDEHYDE_DEHYDR_CYS"/>
    <property type="match status" value="1"/>
</dbReference>
<proteinExistence type="inferred from homology"/>
<dbReference type="Gene3D" id="3.40.309.10">
    <property type="entry name" value="Aldehyde Dehydrogenase, Chain A, domain 2"/>
    <property type="match status" value="1"/>
</dbReference>
<dbReference type="SUPFAM" id="SSF53720">
    <property type="entry name" value="ALDH-like"/>
    <property type="match status" value="1"/>
</dbReference>
<dbReference type="PANTHER" id="PTHR43570">
    <property type="entry name" value="ALDEHYDE DEHYDROGENASE"/>
    <property type="match status" value="1"/>
</dbReference>
<comment type="similarity">
    <text evidence="1 4">Belongs to the aldehyde dehydrogenase family.</text>
</comment>
<keyword evidence="3" id="KW-0520">NAD</keyword>
<evidence type="ECO:0000313" key="6">
    <source>
        <dbReference type="EMBL" id="MEJ6010813.1"/>
    </source>
</evidence>
<keyword evidence="7" id="KW-1185">Reference proteome</keyword>
<dbReference type="InterPro" id="IPR016163">
    <property type="entry name" value="Ald_DH_C"/>
</dbReference>
<evidence type="ECO:0000256" key="3">
    <source>
        <dbReference type="ARBA" id="ARBA00023027"/>
    </source>
</evidence>
<dbReference type="Proteomes" id="UP001379235">
    <property type="component" value="Unassembled WGS sequence"/>
</dbReference>
<dbReference type="RefSeq" id="WP_339967632.1">
    <property type="nucleotide sequence ID" value="NZ_JBBHJY010000006.1"/>
</dbReference>
<accession>A0ABU8SA23</accession>
<reference evidence="6 7" key="1">
    <citation type="submission" date="2024-03" db="EMBL/GenBank/DDBJ databases">
        <authorList>
            <person name="Jo J.-H."/>
        </authorList>
    </citation>
    <scope>NUCLEOTIDE SEQUENCE [LARGE SCALE GENOMIC DNA]</scope>
    <source>
        <strain evidence="6 7">AS3R-12</strain>
    </source>
</reference>
<dbReference type="PIRSF" id="PIRSF036492">
    <property type="entry name" value="ALDH"/>
    <property type="match status" value="1"/>
</dbReference>
<dbReference type="Pfam" id="PF00171">
    <property type="entry name" value="Aldedh"/>
    <property type="match status" value="1"/>
</dbReference>
<dbReference type="EMBL" id="JBBHJY010000006">
    <property type="protein sequence ID" value="MEJ6010813.1"/>
    <property type="molecule type" value="Genomic_DNA"/>
</dbReference>
<dbReference type="InterPro" id="IPR012394">
    <property type="entry name" value="Aldehyde_DH_NAD(P)"/>
</dbReference>
<protein>
    <recommendedName>
        <fullName evidence="4">Aldehyde dehydrogenase</fullName>
    </recommendedName>
</protein>
<evidence type="ECO:0000313" key="7">
    <source>
        <dbReference type="Proteomes" id="UP001379235"/>
    </source>
</evidence>
<dbReference type="InterPro" id="IPR016160">
    <property type="entry name" value="Ald_DH_CS_CYS"/>
</dbReference>
<comment type="caution">
    <text evidence="6">The sequence shown here is derived from an EMBL/GenBank/DDBJ whole genome shotgun (WGS) entry which is preliminary data.</text>
</comment>
<name>A0ABU8SA23_9SPHN</name>
<dbReference type="InterPro" id="IPR016162">
    <property type="entry name" value="Ald_DH_N"/>
</dbReference>
<gene>
    <name evidence="6" type="ORF">WG900_12895</name>
</gene>
<organism evidence="6 7">
    <name type="scientific">Novosphingobium aquae</name>
    <dbReference type="NCBI Taxonomy" id="3133435"/>
    <lineage>
        <taxon>Bacteria</taxon>
        <taxon>Pseudomonadati</taxon>
        <taxon>Pseudomonadota</taxon>
        <taxon>Alphaproteobacteria</taxon>
        <taxon>Sphingomonadales</taxon>
        <taxon>Sphingomonadaceae</taxon>
        <taxon>Novosphingobium</taxon>
    </lineage>
</organism>
<feature type="domain" description="Aldehyde dehydrogenase" evidence="5">
    <location>
        <begin position="9"/>
        <end position="434"/>
    </location>
</feature>
<evidence type="ECO:0000256" key="2">
    <source>
        <dbReference type="ARBA" id="ARBA00023002"/>
    </source>
</evidence>
<evidence type="ECO:0000256" key="4">
    <source>
        <dbReference type="PIRNR" id="PIRNR036492"/>
    </source>
</evidence>
<evidence type="ECO:0000256" key="1">
    <source>
        <dbReference type="ARBA" id="ARBA00009986"/>
    </source>
</evidence>
<dbReference type="InterPro" id="IPR016161">
    <property type="entry name" value="Ald_DH/histidinol_DH"/>
</dbReference>
<dbReference type="Gene3D" id="3.40.605.10">
    <property type="entry name" value="Aldehyde Dehydrogenase, Chain A, domain 1"/>
    <property type="match status" value="1"/>
</dbReference>
<dbReference type="PANTHER" id="PTHR43570:SF20">
    <property type="entry name" value="ALDEHYDE DEHYDROGENASE ALDX-RELATED"/>
    <property type="match status" value="1"/>
</dbReference>
<dbReference type="InterPro" id="IPR015590">
    <property type="entry name" value="Aldehyde_DH_dom"/>
</dbReference>
<sequence length="467" mass="49711">MAGAIALEEIFAAMRQACTAEPVPSLAIRRDRLERCIFLLRKAEDDICAALSADYGSRPAIVTQLVEIGGAIAALRHAKAHLRRWARPRRASAGFALWLGGARAQLEPVPKGLVGIVAPWNFPVQLTFSPLAAALAAGNRVMIKLPEATPLTSALIAELIDRHFAPDEVAVINGDSGVGAKFVSLPFDHILFTGGAAVGRKVMAAASANLTPVTLELGGRSPVIILPDADLRHTARSILSGKLLNAGQICLAPDHVFVPEDMVEALVASLFAASREMLGKTGADALNSIISSDNARHLRGLVSDAQSRGARIFELGFAHGENQISPCLVVGARPGMAILQEEIFGPLLPIIAYDDLGAVLSDISCQPHPLALYIFGHDNRTIRHILDNTVSGGVTINDILLHASSEGLPLGGIGESGMGVYRGKWGFDTFSHLRPVFRRGWLDAGKLLRPPYGKLASRAARFLVHGR</sequence>